<keyword evidence="1" id="KW-1133">Transmembrane helix</keyword>
<organism evidence="2 3">
    <name type="scientific">Aquitalea magnusonii</name>
    <dbReference type="NCBI Taxonomy" id="332411"/>
    <lineage>
        <taxon>Bacteria</taxon>
        <taxon>Pseudomonadati</taxon>
        <taxon>Pseudomonadota</taxon>
        <taxon>Betaproteobacteria</taxon>
        <taxon>Neisseriales</taxon>
        <taxon>Chromobacteriaceae</taxon>
        <taxon>Aquitalea</taxon>
    </lineage>
</organism>
<accession>A0A318JMI0</accession>
<dbReference type="EMBL" id="QJKC01000001">
    <property type="protein sequence ID" value="PXX51131.1"/>
    <property type="molecule type" value="Genomic_DNA"/>
</dbReference>
<reference evidence="2 3" key="1">
    <citation type="submission" date="2018-05" db="EMBL/GenBank/DDBJ databases">
        <title>Genomic Encyclopedia of Type Strains, Phase IV (KMG-IV): sequencing the most valuable type-strain genomes for metagenomic binning, comparative biology and taxonomic classification.</title>
        <authorList>
            <person name="Goeker M."/>
        </authorList>
    </citation>
    <scope>NUCLEOTIDE SEQUENCE [LARGE SCALE GENOMIC DNA]</scope>
    <source>
        <strain evidence="2 3">DSM 25134</strain>
    </source>
</reference>
<sequence length="207" mass="23202">MAVSFGLAKKIIDHPSYNLGLALPFISAFYILNDVSRISLPLLDIDLGTSLSVVIKIMGVAFYYIIFIILLVLFGGFSKLVKDSKFYLIYPIFIFLISVFSFISQDDSPRFGLIFGVLSLMLLLFYKFDDGYLSLFLVLLVGGLFSLFSFVAGIMWFFGVGIFQNEIAGLFGFAHVSAASLKVVWPMLITTGYVIYYAIFQTGELWE</sequence>
<dbReference type="AlphaFoldDB" id="A0A318JMI0"/>
<dbReference type="OrthoDB" id="9984542at2"/>
<gene>
    <name evidence="2" type="ORF">DFR38_101192</name>
</gene>
<dbReference type="Proteomes" id="UP000248395">
    <property type="component" value="Unassembled WGS sequence"/>
</dbReference>
<comment type="caution">
    <text evidence="2">The sequence shown here is derived from an EMBL/GenBank/DDBJ whole genome shotgun (WGS) entry which is preliminary data.</text>
</comment>
<protein>
    <submittedName>
        <fullName evidence="2">Uncharacterized protein</fullName>
    </submittedName>
</protein>
<keyword evidence="3" id="KW-1185">Reference proteome</keyword>
<keyword evidence="1" id="KW-0812">Transmembrane</keyword>
<keyword evidence="1" id="KW-0472">Membrane</keyword>
<feature type="transmembrane region" description="Helical" evidence="1">
    <location>
        <begin position="135"/>
        <end position="163"/>
    </location>
</feature>
<feature type="transmembrane region" description="Helical" evidence="1">
    <location>
        <begin position="53"/>
        <end position="74"/>
    </location>
</feature>
<feature type="transmembrane region" description="Helical" evidence="1">
    <location>
        <begin position="86"/>
        <end position="104"/>
    </location>
</feature>
<proteinExistence type="predicted"/>
<evidence type="ECO:0000256" key="1">
    <source>
        <dbReference type="SAM" id="Phobius"/>
    </source>
</evidence>
<feature type="transmembrane region" description="Helical" evidence="1">
    <location>
        <begin position="16"/>
        <end position="33"/>
    </location>
</feature>
<evidence type="ECO:0000313" key="2">
    <source>
        <dbReference type="EMBL" id="PXX51131.1"/>
    </source>
</evidence>
<feature type="transmembrane region" description="Helical" evidence="1">
    <location>
        <begin position="110"/>
        <end position="128"/>
    </location>
</feature>
<dbReference type="RefSeq" id="WP_059285750.1">
    <property type="nucleotide sequence ID" value="NZ_LNQU01000039.1"/>
</dbReference>
<name>A0A318JMI0_9NEIS</name>
<evidence type="ECO:0000313" key="3">
    <source>
        <dbReference type="Proteomes" id="UP000248395"/>
    </source>
</evidence>